<evidence type="ECO:0000256" key="5">
    <source>
        <dbReference type="ARBA" id="ARBA00022801"/>
    </source>
</evidence>
<evidence type="ECO:0000256" key="6">
    <source>
        <dbReference type="ARBA" id="ARBA00022807"/>
    </source>
</evidence>
<comment type="similarity">
    <text evidence="2">Belongs to the peptidase C48 family.</text>
</comment>
<evidence type="ECO:0000259" key="9">
    <source>
        <dbReference type="PROSITE" id="PS50600"/>
    </source>
</evidence>
<evidence type="ECO:0000256" key="4">
    <source>
        <dbReference type="ARBA" id="ARBA00022786"/>
    </source>
</evidence>
<dbReference type="Gene3D" id="3.40.395.10">
    <property type="entry name" value="Adenoviral Proteinase, Chain A"/>
    <property type="match status" value="1"/>
</dbReference>
<dbReference type="InterPro" id="IPR045577">
    <property type="entry name" value="SENP3_5_cons_dom"/>
</dbReference>
<dbReference type="EMBL" id="JAFBMS010000007">
    <property type="protein sequence ID" value="KAG9351215.1"/>
    <property type="molecule type" value="Genomic_DNA"/>
</dbReference>
<accession>A0A8T2PFB7</accession>
<comment type="caution">
    <text evidence="10">The sequence shown here is derived from an EMBL/GenBank/DDBJ whole genome shotgun (WGS) entry which is preliminary data.</text>
</comment>
<dbReference type="InterPro" id="IPR038765">
    <property type="entry name" value="Papain-like_cys_pep_sf"/>
</dbReference>
<evidence type="ECO:0000256" key="7">
    <source>
        <dbReference type="ARBA" id="ARBA00023242"/>
    </source>
</evidence>
<keyword evidence="3" id="KW-0645">Protease</keyword>
<dbReference type="GO" id="GO:0016926">
    <property type="term" value="P:protein desumoylation"/>
    <property type="evidence" value="ECO:0007669"/>
    <property type="project" value="TreeGrafter"/>
</dbReference>
<keyword evidence="7" id="KW-0539">Nucleus</keyword>
<evidence type="ECO:0000313" key="11">
    <source>
        <dbReference type="Proteomes" id="UP000824540"/>
    </source>
</evidence>
<dbReference type="Pfam" id="PF19722">
    <property type="entry name" value="SENP3_5_N"/>
    <property type="match status" value="1"/>
</dbReference>
<dbReference type="PANTHER" id="PTHR12606">
    <property type="entry name" value="SENTRIN/SUMO-SPECIFIC PROTEASE"/>
    <property type="match status" value="1"/>
</dbReference>
<comment type="subcellular location">
    <subcellularLocation>
        <location evidence="1">Nucleus</location>
        <location evidence="1">Nucleolus</location>
    </subcellularLocation>
</comment>
<feature type="domain" description="Ubiquitin-like protease family profile" evidence="9">
    <location>
        <begin position="579"/>
        <end position="736"/>
    </location>
</feature>
<keyword evidence="5" id="KW-0378">Hydrolase</keyword>
<dbReference type="GO" id="GO:0006508">
    <property type="term" value="P:proteolysis"/>
    <property type="evidence" value="ECO:0007669"/>
    <property type="project" value="UniProtKB-KW"/>
</dbReference>
<dbReference type="PROSITE" id="PS50600">
    <property type="entry name" value="ULP_PROTEASE"/>
    <property type="match status" value="1"/>
</dbReference>
<dbReference type="InterPro" id="IPR003653">
    <property type="entry name" value="Peptidase_C48_C"/>
</dbReference>
<dbReference type="AlphaFoldDB" id="A0A8T2PFB7"/>
<protein>
    <recommendedName>
        <fullName evidence="9">Ubiquitin-like protease family profile domain-containing protein</fullName>
    </recommendedName>
</protein>
<dbReference type="Pfam" id="PF02902">
    <property type="entry name" value="Peptidase_C48"/>
    <property type="match status" value="1"/>
</dbReference>
<reference evidence="10" key="1">
    <citation type="thesis" date="2021" institute="BYU ScholarsArchive" country="Provo, UT, USA">
        <title>Applications of and Algorithms for Genome Assembly and Genomic Analyses with an Emphasis on Marine Teleosts.</title>
        <authorList>
            <person name="Pickett B.D."/>
        </authorList>
    </citation>
    <scope>NUCLEOTIDE SEQUENCE</scope>
    <source>
        <strain evidence="10">HI-2016</strain>
    </source>
</reference>
<dbReference type="PANTHER" id="PTHR12606:SF10">
    <property type="entry name" value="SENTRIN-SPECIFIC PROTEASE 5"/>
    <property type="match status" value="1"/>
</dbReference>
<dbReference type="GO" id="GO:0016929">
    <property type="term" value="F:deSUMOylase activity"/>
    <property type="evidence" value="ECO:0007669"/>
    <property type="project" value="TreeGrafter"/>
</dbReference>
<gene>
    <name evidence="10" type="ORF">JZ751_025106</name>
</gene>
<evidence type="ECO:0000256" key="1">
    <source>
        <dbReference type="ARBA" id="ARBA00004604"/>
    </source>
</evidence>
<evidence type="ECO:0000313" key="10">
    <source>
        <dbReference type="EMBL" id="KAG9351215.1"/>
    </source>
</evidence>
<dbReference type="GO" id="GO:0005730">
    <property type="term" value="C:nucleolus"/>
    <property type="evidence" value="ECO:0007669"/>
    <property type="project" value="UniProtKB-SubCell"/>
</dbReference>
<dbReference type="FunFam" id="3.40.395.10:FF:000002">
    <property type="entry name" value="Putative sentrin-specific protease 5"/>
    <property type="match status" value="1"/>
</dbReference>
<keyword evidence="11" id="KW-1185">Reference proteome</keyword>
<keyword evidence="6" id="KW-0788">Thiol protease</keyword>
<evidence type="ECO:0000256" key="3">
    <source>
        <dbReference type="ARBA" id="ARBA00022670"/>
    </source>
</evidence>
<dbReference type="Proteomes" id="UP000824540">
    <property type="component" value="Unassembled WGS sequence"/>
</dbReference>
<keyword evidence="4" id="KW-0833">Ubl conjugation pathway</keyword>
<name>A0A8T2PFB7_9TELE</name>
<evidence type="ECO:0000256" key="2">
    <source>
        <dbReference type="ARBA" id="ARBA00005234"/>
    </source>
</evidence>
<dbReference type="SUPFAM" id="SSF54001">
    <property type="entry name" value="Cysteine proteinases"/>
    <property type="match status" value="1"/>
</dbReference>
<organism evidence="10 11">
    <name type="scientific">Albula glossodonta</name>
    <name type="common">roundjaw bonefish</name>
    <dbReference type="NCBI Taxonomy" id="121402"/>
    <lineage>
        <taxon>Eukaryota</taxon>
        <taxon>Metazoa</taxon>
        <taxon>Chordata</taxon>
        <taxon>Craniata</taxon>
        <taxon>Vertebrata</taxon>
        <taxon>Euteleostomi</taxon>
        <taxon>Actinopterygii</taxon>
        <taxon>Neopterygii</taxon>
        <taxon>Teleostei</taxon>
        <taxon>Albuliformes</taxon>
        <taxon>Albulidae</taxon>
        <taxon>Albula</taxon>
    </lineage>
</organism>
<sequence length="767" mass="86384">MYDCHWKRAVNVTTLAIFPYTWPGVNAQRSYKRSQPHCNKRRHIKIVARGVFKDWTAVKTEASKKSSKVRHKLWLSPRPIHSRFVAKVVQNGTGSCKPVDQLKYFSSNELAPANGLVVNSEGSTSGVHATKYHKCFPKETTIKVRNFLTYSNLLCNVSVCTAGLRNRLITKEASSKQLEIRKRSVPTDDNDAAVIFLLLMRCLFNVQNRCRVGKSHIGSLGKERKAKNVTRISTLKGRRLKAEVLGYLSSLNAESKELIREVNGDDLLRLKRKSHKGSERDGVEPTEVGTMVHDGSVPGSAPAHGRTSGRKRTPKACDCCGPNCRPQPAKALALEKPLGKRGRKKKVLEAAEQEQQPTPPPPAGDDLIPLNGASSLEGDSQQHSSDMEVEQHGSEVPVLEVPVLEVSTSEVPVVEVPKSVMPVLEVSILETPELEVPVSESPELKVPILEPLKLEALTESNPRLCANPLLDHRYCKTEDGDTGCASEQGEETGLTNQLLTTDITDEDLTELIHEFLEHFYGKYGSFIPLSEGDVLEHLNKKLSTNLINRKSFICSAVAKYRDGLACAPMHYFKVTYNKHTLTLEDLSTLDDQNWVNDQVINMYGELIMEAVNHKVHFFNSFFHRQLVAKGYEGVKRWTKKVDLFTKSLLLIPIHLEIHWSLITVDITNQNIHFYDSQGIMFKYAVENILKYILAEAKEKQNTVYQKGWKMIVNKSIPQQKNDSDCGVFVLEYCKCLALKEPLQFTQEDMPKVRKRIYKELCECKLKC</sequence>
<feature type="compositionally biased region" description="Polar residues" evidence="8">
    <location>
        <begin position="372"/>
        <end position="384"/>
    </location>
</feature>
<proteinExistence type="inferred from homology"/>
<evidence type="ECO:0000256" key="8">
    <source>
        <dbReference type="SAM" id="MobiDB-lite"/>
    </source>
</evidence>
<dbReference type="OrthoDB" id="1939479at2759"/>
<feature type="region of interest" description="Disordered" evidence="8">
    <location>
        <begin position="271"/>
        <end position="395"/>
    </location>
</feature>